<reference evidence="2 3" key="1">
    <citation type="submission" date="2020-05" db="EMBL/GenBank/DDBJ databases">
        <title>Whole genome shotgun sequence of Streptomyces microflavus NBRC 13062.</title>
        <authorList>
            <person name="Komaki H."/>
            <person name="Tamura T."/>
        </authorList>
    </citation>
    <scope>NUCLEOTIDE SEQUENCE [LARGE SCALE GENOMIC DNA]</scope>
    <source>
        <strain evidence="2 3">NBRC 13062</strain>
    </source>
</reference>
<accession>A0A7J0D0V0</accession>
<dbReference type="AlphaFoldDB" id="A0A7J0D0V0"/>
<dbReference type="EMBL" id="BLWD01000001">
    <property type="protein sequence ID" value="GFN08308.1"/>
    <property type="molecule type" value="Genomic_DNA"/>
</dbReference>
<protein>
    <recommendedName>
        <fullName evidence="4">DNRLRE domain-containing protein</fullName>
    </recommendedName>
</protein>
<name>A0A7J0D0V0_STRMI</name>
<feature type="region of interest" description="Disordered" evidence="1">
    <location>
        <begin position="545"/>
        <end position="644"/>
    </location>
</feature>
<evidence type="ECO:0000313" key="3">
    <source>
        <dbReference type="Proteomes" id="UP000498740"/>
    </source>
</evidence>
<evidence type="ECO:0000313" key="2">
    <source>
        <dbReference type="EMBL" id="GFN08308.1"/>
    </source>
</evidence>
<gene>
    <name evidence="2" type="ORF">Smic_68640</name>
</gene>
<feature type="compositionally biased region" description="Basic and acidic residues" evidence="1">
    <location>
        <begin position="612"/>
        <end position="635"/>
    </location>
</feature>
<comment type="caution">
    <text evidence="2">The sequence shown here is derived from an EMBL/GenBank/DDBJ whole genome shotgun (WGS) entry which is preliminary data.</text>
</comment>
<dbReference type="NCBIfam" id="NF033679">
    <property type="entry name" value="DNRLRE_dom"/>
    <property type="match status" value="1"/>
</dbReference>
<dbReference type="PANTHER" id="PTHR46580:SF4">
    <property type="entry name" value="ATP_GTP-BINDING PROTEIN"/>
    <property type="match status" value="1"/>
</dbReference>
<feature type="region of interest" description="Disordered" evidence="1">
    <location>
        <begin position="139"/>
        <end position="160"/>
    </location>
</feature>
<feature type="region of interest" description="Disordered" evidence="1">
    <location>
        <begin position="43"/>
        <end position="62"/>
    </location>
</feature>
<proteinExistence type="predicted"/>
<dbReference type="PANTHER" id="PTHR46580">
    <property type="entry name" value="SENSOR KINASE-RELATED"/>
    <property type="match status" value="1"/>
</dbReference>
<evidence type="ECO:0000256" key="1">
    <source>
        <dbReference type="SAM" id="MobiDB-lite"/>
    </source>
</evidence>
<evidence type="ECO:0008006" key="4">
    <source>
        <dbReference type="Google" id="ProtNLM"/>
    </source>
</evidence>
<dbReference type="SUPFAM" id="SSF69318">
    <property type="entry name" value="Integrin alpha N-terminal domain"/>
    <property type="match status" value="1"/>
</dbReference>
<dbReference type="InterPro" id="IPR028994">
    <property type="entry name" value="Integrin_alpha_N"/>
</dbReference>
<sequence length="1064" mass="114259">MSAPRLLSPFVRTRTRLTCTLGLLLAALTAALLPWWLPGTDRPSPGGGGPAVAKPASTPPRDESAAMAEALRRGKKVLVETATTATSLTWALPNGQWRSSFHALPQRAKNAEGRWADIDTTLERTGKADDGLTVRPVNAPVPVRFSGGSADGAHKGEGRAGRSYARLPLTAPADRAPAGESVLAEVEVGGHTIAYTWPGLLPEPVLDGPRALYSEVLPGVDLLLVAREEGGFGQLLIVKNREAAAQASVNSLAYGLRSSTAVFRRDEATDGVLVLDGDTGEEVTAIPTPFGWDSSGKDPESPDVTPRTAVATPADVLNLSGLGGIEPGARQSPLATRLDGEGTGTARLSLDIADSGLLSGDGVRFPVFLDPTIKPGWKAWTTAYKPYPNTSFYNGTNFNSGTSDARVGYEKDTGGTARAFWRMGYSTSLKGATITRAAFKVLNNYAWSCTKREYELSLTGAISSGTTWNKQPSWSTSQGKQSFAFGYNSGCSDDYVSYNVKNAAQQGADKGYSTLTLGMKSVTESAKDSYTWRKFSAKSAELEVDYNRPPTSRRAARRPPVAPASPARAPAAPSRRPTSSWRRPPPTPTATSRVCASATGSSARRPHGNPRHQPEQRQGVADHPHHQPGRQDHLLVGRTGRGHRGGRVDLLPGGHVGALPVHHRRLRPAGPRRHQRRVPGGHLRRCHVGHGQVRRQGPHHLQRKRRDQVQLRLRGLNLKEVTASSGAATVPALEPMHSGPNTLQVYAYDAVGNRSQRTDHHFYVPPRDTADGPGDTGGDGRSDLLIIDASGNLRTFPGDVGGELYGSLASSYTSDGKLNPPDHWYDSATGKAALIAKHSDVYPGDGVTDVFARTPDGGFWLYPGDGYGSFNVDKRLRVRLPAGTPDPATWDEIKAVGDVTGDKLPELFVRTGPAFWALTGYTGAGFQLATRMNHDAWAVREILNVADIDLDGTPDLLWRNRDNGNMYVRHGKPGTVTGSVDLFSLTTGANSREGEDVQYGNNWTQANISAIVSVPDVNGDRIPDMWVRFASDGQTRVYHPSKTNTNGPVKIVLSVDWKTVKAFA</sequence>
<dbReference type="Proteomes" id="UP000498740">
    <property type="component" value="Unassembled WGS sequence"/>
</dbReference>
<organism evidence="2 3">
    <name type="scientific">Streptomyces microflavus</name>
    <name type="common">Streptomyces lipmanii</name>
    <dbReference type="NCBI Taxonomy" id="1919"/>
    <lineage>
        <taxon>Bacteria</taxon>
        <taxon>Bacillati</taxon>
        <taxon>Actinomycetota</taxon>
        <taxon>Actinomycetes</taxon>
        <taxon>Kitasatosporales</taxon>
        <taxon>Streptomycetaceae</taxon>
        <taxon>Streptomyces</taxon>
    </lineage>
</organism>
<feature type="compositionally biased region" description="Low complexity" evidence="1">
    <location>
        <begin position="564"/>
        <end position="582"/>
    </location>
</feature>